<protein>
    <submittedName>
        <fullName evidence="1">Uncharacterized protein</fullName>
    </submittedName>
</protein>
<dbReference type="RefSeq" id="WP_196395589.1">
    <property type="nucleotide sequence ID" value="NZ_JADNYM010000005.1"/>
</dbReference>
<dbReference type="Proteomes" id="UP000655366">
    <property type="component" value="Unassembled WGS sequence"/>
</dbReference>
<accession>A0A931CKG5</accession>
<name>A0A931CKG5_9MICC</name>
<keyword evidence="2" id="KW-1185">Reference proteome</keyword>
<dbReference type="AlphaFoldDB" id="A0A931CKG5"/>
<evidence type="ECO:0000313" key="1">
    <source>
        <dbReference type="EMBL" id="MBG0738632.1"/>
    </source>
</evidence>
<dbReference type="EMBL" id="JADNYM010000005">
    <property type="protein sequence ID" value="MBG0738632.1"/>
    <property type="molecule type" value="Genomic_DNA"/>
</dbReference>
<proteinExistence type="predicted"/>
<evidence type="ECO:0000313" key="2">
    <source>
        <dbReference type="Proteomes" id="UP000655366"/>
    </source>
</evidence>
<comment type="caution">
    <text evidence="1">The sequence shown here is derived from an EMBL/GenBank/DDBJ whole genome shotgun (WGS) entry which is preliminary data.</text>
</comment>
<organism evidence="1 2">
    <name type="scientific">Arthrobacter terrae</name>
    <dbReference type="NCBI Taxonomy" id="2935737"/>
    <lineage>
        <taxon>Bacteria</taxon>
        <taxon>Bacillati</taxon>
        <taxon>Actinomycetota</taxon>
        <taxon>Actinomycetes</taxon>
        <taxon>Micrococcales</taxon>
        <taxon>Micrococcaceae</taxon>
        <taxon>Arthrobacter</taxon>
    </lineage>
</organism>
<gene>
    <name evidence="1" type="ORF">IV500_04250</name>
</gene>
<reference evidence="1 2" key="1">
    <citation type="submission" date="2020-11" db="EMBL/GenBank/DDBJ databases">
        <title>Arthrobacter antarcticus sp. nov., isolated from Antarctic Soil.</title>
        <authorList>
            <person name="Li J."/>
        </authorList>
    </citation>
    <scope>NUCLEOTIDE SEQUENCE [LARGE SCALE GENOMIC DNA]</scope>
    <source>
        <strain evidence="1 2">Z1-20</strain>
    </source>
</reference>
<sequence length="199" mass="21009">MNAFDESKHPRSRGKFAAVSHREPAVTLSEKGFDARYWGLPALRPGSWVFGNKSCAEILAGSVVDGPLSRGSVQQENLDAFARWESAALNHGTAEGKEFAAGLEDGIRTLHGTGAGDSAAGLLGTAPLAPTTHPSRVNWQLRLRSASSEARYRGQLAAGVILSGAEKWWGISDDLDLAILGSAESTPRPAGAWSSLSSR</sequence>